<sequence length="366" mass="42512">MSERVPPIYFYIPQLYWPSTMPVSADENWKGFGLGIYAWTVQTYLRLKADNFPCELVSELPAEGIVLVHRNALRAHNDNLKPTPNILLICLKAELPAYPYAQLHVVQNSLESKTLKNSYYIPHWSQPALIPRNLARGDRFENIAFFGHEVNLAPELLDSSWEKQLKVMGLNWYPILNRNHWSDYSQIHDRWNDYSEIDAIVAVRSFDRQQLYLSRNYISKPATKLYNAWLANVPAIVGAESAYRAERQSSLDYLEVTSPADVISALERLQSDRPLRGATDNHTLRLEMVKNGQLRAQSLLHSNITARWRNFLEAIAIPAYYHWKAKPHWFQKLILDRNYFTFNINRIQYKIHAALLASSTSKRKNQ</sequence>
<reference evidence="1" key="2">
    <citation type="journal article" date="2022" name="Microbiol. Resour. Announc.">
        <title>Metagenome Sequencing to Explore Phylogenomics of Terrestrial Cyanobacteria.</title>
        <authorList>
            <person name="Ward R.D."/>
            <person name="Stajich J.E."/>
            <person name="Johansen J.R."/>
            <person name="Huntemann M."/>
            <person name="Clum A."/>
            <person name="Foster B."/>
            <person name="Foster B."/>
            <person name="Roux S."/>
            <person name="Palaniappan K."/>
            <person name="Varghese N."/>
            <person name="Mukherjee S."/>
            <person name="Reddy T.B.K."/>
            <person name="Daum C."/>
            <person name="Copeland A."/>
            <person name="Chen I.A."/>
            <person name="Ivanova N.N."/>
            <person name="Kyrpides N.C."/>
            <person name="Shapiro N."/>
            <person name="Eloe-Fadrosh E.A."/>
            <person name="Pietrasiak N."/>
        </authorList>
    </citation>
    <scope>NUCLEOTIDE SEQUENCE</scope>
    <source>
        <strain evidence="1">CPER-KK1</strain>
    </source>
</reference>
<protein>
    <recommendedName>
        <fullName evidence="3">Glycosyltransferase family 1 protein</fullName>
    </recommendedName>
</protein>
<dbReference type="EMBL" id="JAHHIF010000019">
    <property type="protein sequence ID" value="MBW4545893.1"/>
    <property type="molecule type" value="Genomic_DNA"/>
</dbReference>
<evidence type="ECO:0008006" key="3">
    <source>
        <dbReference type="Google" id="ProtNLM"/>
    </source>
</evidence>
<accession>A0A951U9Y3</accession>
<organism evidence="1 2">
    <name type="scientific">Symplocastrum torsivum CPER-KK1</name>
    <dbReference type="NCBI Taxonomy" id="450513"/>
    <lineage>
        <taxon>Bacteria</taxon>
        <taxon>Bacillati</taxon>
        <taxon>Cyanobacteriota</taxon>
        <taxon>Cyanophyceae</taxon>
        <taxon>Oscillatoriophycideae</taxon>
        <taxon>Oscillatoriales</taxon>
        <taxon>Microcoleaceae</taxon>
        <taxon>Symplocastrum</taxon>
    </lineage>
</organism>
<comment type="caution">
    <text evidence="1">The sequence shown here is derived from an EMBL/GenBank/DDBJ whole genome shotgun (WGS) entry which is preliminary data.</text>
</comment>
<reference evidence="1" key="1">
    <citation type="submission" date="2021-05" db="EMBL/GenBank/DDBJ databases">
        <authorList>
            <person name="Pietrasiak N."/>
            <person name="Ward R."/>
            <person name="Stajich J.E."/>
            <person name="Kurbessoian T."/>
        </authorList>
    </citation>
    <scope>NUCLEOTIDE SEQUENCE</scope>
    <source>
        <strain evidence="1">CPER-KK1</strain>
    </source>
</reference>
<gene>
    <name evidence="1" type="ORF">KME25_15810</name>
</gene>
<name>A0A951U9Y3_9CYAN</name>
<evidence type="ECO:0000313" key="2">
    <source>
        <dbReference type="Proteomes" id="UP000753908"/>
    </source>
</evidence>
<dbReference type="Proteomes" id="UP000753908">
    <property type="component" value="Unassembled WGS sequence"/>
</dbReference>
<evidence type="ECO:0000313" key="1">
    <source>
        <dbReference type="EMBL" id="MBW4545893.1"/>
    </source>
</evidence>
<dbReference type="AlphaFoldDB" id="A0A951U9Y3"/>
<proteinExistence type="predicted"/>